<reference evidence="2" key="1">
    <citation type="submission" date="2015-09" db="EMBL/GenBank/DDBJ databases">
        <authorList>
            <consortium name="Pathogen Informatics"/>
        </authorList>
    </citation>
    <scope>NUCLEOTIDE SEQUENCE [LARGE SCALE GENOMIC DNA]</scope>
    <source>
        <strain evidence="2">Lake Konstanz</strain>
    </source>
</reference>
<dbReference type="Proteomes" id="UP000051952">
    <property type="component" value="Unassembled WGS sequence"/>
</dbReference>
<evidence type="ECO:0000313" key="1">
    <source>
        <dbReference type="EMBL" id="CUG86984.1"/>
    </source>
</evidence>
<protein>
    <submittedName>
        <fullName evidence="1">Uncharacterized protein</fullName>
    </submittedName>
</protein>
<organism evidence="1 2">
    <name type="scientific">Bodo saltans</name>
    <name type="common">Flagellated protozoan</name>
    <dbReference type="NCBI Taxonomy" id="75058"/>
    <lineage>
        <taxon>Eukaryota</taxon>
        <taxon>Discoba</taxon>
        <taxon>Euglenozoa</taxon>
        <taxon>Kinetoplastea</taxon>
        <taxon>Metakinetoplastina</taxon>
        <taxon>Eubodonida</taxon>
        <taxon>Bodonidae</taxon>
        <taxon>Bodo</taxon>
    </lineage>
</organism>
<evidence type="ECO:0000313" key="2">
    <source>
        <dbReference type="Proteomes" id="UP000051952"/>
    </source>
</evidence>
<accession>A0A0S4J6Y3</accession>
<sequence>MPLEVLELLYLSLPSPINSLELPLVYSQSRLLLCPSGHFSERTKFATWLESIVTRALSVVACALQDLLSVCSRFFLQMAENFHSQAR</sequence>
<gene>
    <name evidence="1" type="ORF">BSAL_07815</name>
</gene>
<dbReference type="EMBL" id="CYKH01001421">
    <property type="protein sequence ID" value="CUG86984.1"/>
    <property type="molecule type" value="Genomic_DNA"/>
</dbReference>
<dbReference type="VEuPathDB" id="TriTrypDB:BSAL_07815"/>
<proteinExistence type="predicted"/>
<keyword evidence="2" id="KW-1185">Reference proteome</keyword>
<name>A0A0S4J6Y3_BODSA</name>
<dbReference type="AlphaFoldDB" id="A0A0S4J6Y3"/>